<proteinExistence type="predicted"/>
<evidence type="ECO:0000313" key="1">
    <source>
        <dbReference type="EMBL" id="SPQ96521.1"/>
    </source>
</evidence>
<protein>
    <submittedName>
        <fullName evidence="1">Uncharacterized protein</fullName>
    </submittedName>
</protein>
<organism evidence="1 2">
    <name type="scientific">Plasmodiophora brassicae</name>
    <name type="common">Clubroot disease agent</name>
    <dbReference type="NCBI Taxonomy" id="37360"/>
    <lineage>
        <taxon>Eukaryota</taxon>
        <taxon>Sar</taxon>
        <taxon>Rhizaria</taxon>
        <taxon>Endomyxa</taxon>
        <taxon>Phytomyxea</taxon>
        <taxon>Plasmodiophorida</taxon>
        <taxon>Plasmodiophoridae</taxon>
        <taxon>Plasmodiophora</taxon>
    </lineage>
</organism>
<dbReference type="EMBL" id="OVEO01000006">
    <property type="protein sequence ID" value="SPQ96521.1"/>
    <property type="molecule type" value="Genomic_DNA"/>
</dbReference>
<sequence length="353" mass="40226">MDSLPYRSLSWQRCWRYRLTGTGLWLREAVDSAAVVAAHCTRPAPRSCSRQCSMSVLRGLPRVATRLAGLAYQRPVLSQTLGACVARRTVVDPLRLPPEMRGEHPPPADDSEFEESLNVPDDFVLTADNAKEFCSTSGKRRLTIRQLGLLASQIMERLEAHNRKVADALKCMLDIYEDATTNQVLIVARERQTEWKRHVILQFGTKMLAAERNFCPKECFNDMVLVFAETAATFASNTDHIIKIFCPRVPLIGAELQPQCTVADRYFVKLGDKDVGVRVILKTAEAEWERSPHFTIRLTDRHVRCPQLLTVIHDMVTKAEARDLIVRQMRRRNRARRKMLILDPETDSSDVKE</sequence>
<reference evidence="1 2" key="1">
    <citation type="submission" date="2018-03" db="EMBL/GenBank/DDBJ databases">
        <authorList>
            <person name="Fogelqvist J."/>
        </authorList>
    </citation>
    <scope>NUCLEOTIDE SEQUENCE [LARGE SCALE GENOMIC DNA]</scope>
</reference>
<gene>
    <name evidence="1" type="ORF">PLBR_LOCUS3736</name>
</gene>
<keyword evidence="1" id="KW-0496">Mitochondrion</keyword>
<accession>A0A3P3Y8M5</accession>
<dbReference type="AlphaFoldDB" id="A0A3P3Y8M5"/>
<dbReference type="Proteomes" id="UP000290189">
    <property type="component" value="Unassembled WGS sequence"/>
</dbReference>
<evidence type="ECO:0000313" key="2">
    <source>
        <dbReference type="Proteomes" id="UP000290189"/>
    </source>
</evidence>
<geneLocation type="mitochondrion" evidence="1"/>
<name>A0A3P3Y8M5_PLABS</name>